<feature type="domain" description="Flavin reductase like" evidence="4">
    <location>
        <begin position="11"/>
        <end position="155"/>
    </location>
</feature>
<dbReference type="SUPFAM" id="SSF50475">
    <property type="entry name" value="FMN-binding split barrel"/>
    <property type="match status" value="1"/>
</dbReference>
<dbReference type="SMART" id="SM00903">
    <property type="entry name" value="Flavin_Reduct"/>
    <property type="match status" value="1"/>
</dbReference>
<evidence type="ECO:0000256" key="3">
    <source>
        <dbReference type="ARBA" id="ARBA00038054"/>
    </source>
</evidence>
<evidence type="ECO:0000259" key="4">
    <source>
        <dbReference type="SMART" id="SM00903"/>
    </source>
</evidence>
<dbReference type="InterPro" id="IPR002563">
    <property type="entry name" value="Flavin_Rdtase-like_dom"/>
</dbReference>
<dbReference type="GO" id="GO:0010181">
    <property type="term" value="F:FMN binding"/>
    <property type="evidence" value="ECO:0007669"/>
    <property type="project" value="InterPro"/>
</dbReference>
<gene>
    <name evidence="5" type="ORF">C8D99_13212</name>
</gene>
<reference evidence="5 6" key="1">
    <citation type="submission" date="2019-03" db="EMBL/GenBank/DDBJ databases">
        <title>Genomic Encyclopedia of Type Strains, Phase IV (KMG-IV): sequencing the most valuable type-strain genomes for metagenomic binning, comparative biology and taxonomic classification.</title>
        <authorList>
            <person name="Goeker M."/>
        </authorList>
    </citation>
    <scope>NUCLEOTIDE SEQUENCE [LARGE SCALE GENOMIC DNA]</scope>
    <source>
        <strain evidence="5 6">DSM 25964</strain>
    </source>
</reference>
<organism evidence="5 6">
    <name type="scientific">Aminivibrio pyruvatiphilus</name>
    <dbReference type="NCBI Taxonomy" id="1005740"/>
    <lineage>
        <taxon>Bacteria</taxon>
        <taxon>Thermotogati</taxon>
        <taxon>Synergistota</taxon>
        <taxon>Synergistia</taxon>
        <taxon>Synergistales</taxon>
        <taxon>Aminobacteriaceae</taxon>
        <taxon>Aminivibrio</taxon>
    </lineage>
</organism>
<dbReference type="PANTHER" id="PTHR43567">
    <property type="entry name" value="FLAVOREDOXIN-RELATED-RELATED"/>
    <property type="match status" value="1"/>
</dbReference>
<dbReference type="PANTHER" id="PTHR43567:SF1">
    <property type="entry name" value="FLAVOREDOXIN"/>
    <property type="match status" value="1"/>
</dbReference>
<dbReference type="RefSeq" id="WP_133959171.1">
    <property type="nucleotide sequence ID" value="NZ_SORI01000032.1"/>
</dbReference>
<evidence type="ECO:0000256" key="2">
    <source>
        <dbReference type="ARBA" id="ARBA00022630"/>
    </source>
</evidence>
<sequence>MKKDIGISTPLYPAPALVVAAYGTDGRPGGLMVAWGGVCNSEPPCISVAVAKSRHTLEGILEKKAFTVNIPSEAQAAEADFFGLASGRDTDKFSAAGLTPKKGDIADAPLIEEFPVSMECEVVQFLDLGSHILFVGKVVKTWAREECLDEKGYPDPEKVRPLVFAPRTGKYFGLGDLVGKAFGEGKKFLPNKS</sequence>
<comment type="similarity">
    <text evidence="3">Belongs to the flavoredoxin family.</text>
</comment>
<dbReference type="InterPro" id="IPR012349">
    <property type="entry name" value="Split_barrel_FMN-bd"/>
</dbReference>
<dbReference type="AlphaFoldDB" id="A0A4R8LXW1"/>
<evidence type="ECO:0000256" key="1">
    <source>
        <dbReference type="ARBA" id="ARBA00001917"/>
    </source>
</evidence>
<comment type="cofactor">
    <cofactor evidence="1">
        <name>FMN</name>
        <dbReference type="ChEBI" id="CHEBI:58210"/>
    </cofactor>
</comment>
<comment type="caution">
    <text evidence="5">The sequence shown here is derived from an EMBL/GenBank/DDBJ whole genome shotgun (WGS) entry which is preliminary data.</text>
</comment>
<dbReference type="OrthoDB" id="9806228at2"/>
<dbReference type="Proteomes" id="UP000295066">
    <property type="component" value="Unassembled WGS sequence"/>
</dbReference>
<dbReference type="GO" id="GO:0016646">
    <property type="term" value="F:oxidoreductase activity, acting on the CH-NH group of donors, NAD or NADP as acceptor"/>
    <property type="evidence" value="ECO:0007669"/>
    <property type="project" value="UniProtKB-ARBA"/>
</dbReference>
<name>A0A4R8LXW1_9BACT</name>
<accession>A0A4R8LXW1</accession>
<proteinExistence type="inferred from homology"/>
<dbReference type="InterPro" id="IPR052174">
    <property type="entry name" value="Flavoredoxin"/>
</dbReference>
<keyword evidence="6" id="KW-1185">Reference proteome</keyword>
<dbReference type="Gene3D" id="2.30.110.10">
    <property type="entry name" value="Electron Transport, Fmn-binding Protein, Chain A"/>
    <property type="match status" value="1"/>
</dbReference>
<evidence type="ECO:0000313" key="6">
    <source>
        <dbReference type="Proteomes" id="UP000295066"/>
    </source>
</evidence>
<dbReference type="Pfam" id="PF01613">
    <property type="entry name" value="Flavin_Reduct"/>
    <property type="match status" value="1"/>
</dbReference>
<keyword evidence="2" id="KW-0285">Flavoprotein</keyword>
<evidence type="ECO:0000313" key="5">
    <source>
        <dbReference type="EMBL" id="TDY53164.1"/>
    </source>
</evidence>
<protein>
    <submittedName>
        <fullName evidence="5">Flavin reductase (DIM6/NTAB) family NADH-FMN oxidoreductase RutF</fullName>
    </submittedName>
</protein>
<dbReference type="EMBL" id="SORI01000032">
    <property type="protein sequence ID" value="TDY53164.1"/>
    <property type="molecule type" value="Genomic_DNA"/>
</dbReference>